<gene>
    <name evidence="1" type="ORF">T265_02320</name>
</gene>
<proteinExistence type="predicted"/>
<sequence>MTTKTMTSVKNSTRIVALCFALSFSRIASNRYFVSELFQRTALGAYPKTTVGYTVHFASARVDGYMPVTRRSKAKLTWKLKPDFSDRLLTPPFEADGLD</sequence>
<accession>A0A074ZW95</accession>
<organism evidence="1 2">
    <name type="scientific">Opisthorchis viverrini</name>
    <name type="common">Southeast Asian liver fluke</name>
    <dbReference type="NCBI Taxonomy" id="6198"/>
    <lineage>
        <taxon>Eukaryota</taxon>
        <taxon>Metazoa</taxon>
        <taxon>Spiralia</taxon>
        <taxon>Lophotrochozoa</taxon>
        <taxon>Platyhelminthes</taxon>
        <taxon>Trematoda</taxon>
        <taxon>Digenea</taxon>
        <taxon>Opisthorchiida</taxon>
        <taxon>Opisthorchiata</taxon>
        <taxon>Opisthorchiidae</taxon>
        <taxon>Opisthorchis</taxon>
    </lineage>
</organism>
<reference evidence="1 2" key="1">
    <citation type="submission" date="2013-11" db="EMBL/GenBank/DDBJ databases">
        <title>Opisthorchis viverrini - life in the bile duct.</title>
        <authorList>
            <person name="Young N.D."/>
            <person name="Nagarajan N."/>
            <person name="Lin S.J."/>
            <person name="Korhonen P.K."/>
            <person name="Jex A.R."/>
            <person name="Hall R.S."/>
            <person name="Safavi-Hemami H."/>
            <person name="Kaewkong W."/>
            <person name="Bertrand D."/>
            <person name="Gao S."/>
            <person name="Seet Q."/>
            <person name="Wongkham S."/>
            <person name="Teh B.T."/>
            <person name="Wongkham C."/>
            <person name="Intapan P.M."/>
            <person name="Maleewong W."/>
            <person name="Yang X."/>
            <person name="Hu M."/>
            <person name="Wang Z."/>
            <person name="Hofmann A."/>
            <person name="Sternberg P.W."/>
            <person name="Tan P."/>
            <person name="Wang J."/>
            <person name="Gasser R.B."/>
        </authorList>
    </citation>
    <scope>NUCLEOTIDE SEQUENCE [LARGE SCALE GENOMIC DNA]</scope>
</reference>
<dbReference type="KEGG" id="ovi:T265_02320"/>
<evidence type="ECO:0000313" key="1">
    <source>
        <dbReference type="EMBL" id="KER31406.1"/>
    </source>
</evidence>
<dbReference type="RefSeq" id="XP_009164798.1">
    <property type="nucleotide sequence ID" value="XM_009166534.1"/>
</dbReference>
<name>A0A074ZW95_OPIVI</name>
<dbReference type="EMBL" id="KL596646">
    <property type="protein sequence ID" value="KER31406.1"/>
    <property type="molecule type" value="Genomic_DNA"/>
</dbReference>
<dbReference type="GeneID" id="20316508"/>
<dbReference type="AlphaFoldDB" id="A0A074ZW95"/>
<keyword evidence="2" id="KW-1185">Reference proteome</keyword>
<protein>
    <submittedName>
        <fullName evidence="1">Uncharacterized protein</fullName>
    </submittedName>
</protein>
<dbReference type="Proteomes" id="UP000054324">
    <property type="component" value="Unassembled WGS sequence"/>
</dbReference>
<dbReference type="CTD" id="20316508"/>
<evidence type="ECO:0000313" key="2">
    <source>
        <dbReference type="Proteomes" id="UP000054324"/>
    </source>
</evidence>